<evidence type="ECO:0000313" key="1">
    <source>
        <dbReference type="EMBL" id="RKT01592.1"/>
    </source>
</evidence>
<organism evidence="1 2">
    <name type="scientific">Chryseobacterium defluvii</name>
    <dbReference type="NCBI Taxonomy" id="160396"/>
    <lineage>
        <taxon>Bacteria</taxon>
        <taxon>Pseudomonadati</taxon>
        <taxon>Bacteroidota</taxon>
        <taxon>Flavobacteriia</taxon>
        <taxon>Flavobacteriales</taxon>
        <taxon>Weeksellaceae</taxon>
        <taxon>Chryseobacterium group</taxon>
        <taxon>Chryseobacterium</taxon>
    </lineage>
</organism>
<reference evidence="1 2" key="1">
    <citation type="submission" date="2018-10" db="EMBL/GenBank/DDBJ databases">
        <title>Genomic Encyclopedia of Archaeal and Bacterial Type Strains, Phase II (KMG-II): from individual species to whole genera.</title>
        <authorList>
            <person name="Goeker M."/>
        </authorList>
    </citation>
    <scope>NUCLEOTIDE SEQUENCE [LARGE SCALE GENOMIC DNA]</scope>
    <source>
        <strain evidence="1 2">DSM 14219</strain>
    </source>
</reference>
<name>A0A495SQ20_9FLAO</name>
<evidence type="ECO:0000313" key="2">
    <source>
        <dbReference type="Proteomes" id="UP000272428"/>
    </source>
</evidence>
<accession>A0A495SQ20</accession>
<sequence>MVVLKKPMKLNIHKPCTENWDHMQSSLHGKFCDICSKHVVDFTEKTEQEVQDIFNQANGKEVCGKLPVSFSKIATGVILITNLTFSQAQTTAHTFVTTEQNTSNLTMLSGKLIFKNSKKEIPNAEVIFIHKTQYIKTFTDENGYFSLEIPSDLISKRNVLSFNFDTLNEKIRSNPERKVPNVIDADLYENQSILFTKNETINDKVFIIEPVQHYLGGISIMQDQPPDYYFFDGKSISEKKFERLQNENPDYQFFIFGGKEAQAIAGKSYIRTLRLLYSKRSL</sequence>
<evidence type="ECO:0008006" key="3">
    <source>
        <dbReference type="Google" id="ProtNLM"/>
    </source>
</evidence>
<dbReference type="EMBL" id="RBXB01000001">
    <property type="protein sequence ID" value="RKT01592.1"/>
    <property type="molecule type" value="Genomic_DNA"/>
</dbReference>
<keyword evidence="2" id="KW-1185">Reference proteome</keyword>
<proteinExistence type="predicted"/>
<dbReference type="AlphaFoldDB" id="A0A495SQ20"/>
<gene>
    <name evidence="1" type="ORF">BCF58_0815</name>
</gene>
<dbReference type="Proteomes" id="UP000272428">
    <property type="component" value="Unassembled WGS sequence"/>
</dbReference>
<comment type="caution">
    <text evidence="1">The sequence shown here is derived from an EMBL/GenBank/DDBJ whole genome shotgun (WGS) entry which is preliminary data.</text>
</comment>
<protein>
    <recommendedName>
        <fullName evidence="3">Carboxypeptidase-like protein</fullName>
    </recommendedName>
</protein>